<dbReference type="PANTHER" id="PTHR34986:SF1">
    <property type="entry name" value="PROTEIN YIAL"/>
    <property type="match status" value="1"/>
</dbReference>
<organism evidence="1">
    <name type="scientific">bioreactor metagenome</name>
    <dbReference type="NCBI Taxonomy" id="1076179"/>
    <lineage>
        <taxon>unclassified sequences</taxon>
        <taxon>metagenomes</taxon>
        <taxon>ecological metagenomes</taxon>
    </lineage>
</organism>
<dbReference type="EMBL" id="VSSQ01000007">
    <property type="protein sequence ID" value="MPL58776.1"/>
    <property type="molecule type" value="Genomic_DNA"/>
</dbReference>
<dbReference type="Pfam" id="PF04074">
    <property type="entry name" value="DUF386"/>
    <property type="match status" value="1"/>
</dbReference>
<evidence type="ECO:0000313" key="1">
    <source>
        <dbReference type="EMBL" id="MPL58776.1"/>
    </source>
</evidence>
<sequence>MIYGCIKNIAVEKKQLSASLQKGLDFIKNTDFSTLAAGRYEIDGDTIYATIADYDTEPKGHRRPEAHRSYIDIQYIAAGEEYIGCSFLSEGNELLEDYDAVRDLVFYKNAINEIDILLHPGVYTILLPSDVHRPGCAVKGMGKVRKVVVKIKL</sequence>
<reference evidence="1" key="1">
    <citation type="submission" date="2019-08" db="EMBL/GenBank/DDBJ databases">
        <authorList>
            <person name="Kucharzyk K."/>
            <person name="Murdoch R.W."/>
            <person name="Higgins S."/>
            <person name="Loffler F."/>
        </authorList>
    </citation>
    <scope>NUCLEOTIDE SEQUENCE</scope>
</reference>
<comment type="caution">
    <text evidence="1">The sequence shown here is derived from an EMBL/GenBank/DDBJ whole genome shotgun (WGS) entry which is preliminary data.</text>
</comment>
<gene>
    <name evidence="1" type="primary">tabA_1</name>
    <name evidence="1" type="ORF">SDC9_04318</name>
</gene>
<name>A0A644SVV6_9ZZZZ</name>
<protein>
    <submittedName>
        <fullName evidence="1">Toxin-antitoxin biofilm protein TabA</fullName>
    </submittedName>
</protein>
<dbReference type="NCBIfam" id="TIGR00022">
    <property type="entry name" value="YhcH/YjgK/YiaL family protein"/>
    <property type="match status" value="1"/>
</dbReference>
<dbReference type="AlphaFoldDB" id="A0A644SVV6"/>
<dbReference type="GO" id="GO:0005829">
    <property type="term" value="C:cytosol"/>
    <property type="evidence" value="ECO:0007669"/>
    <property type="project" value="TreeGrafter"/>
</dbReference>
<dbReference type="InterPro" id="IPR037012">
    <property type="entry name" value="NanQ/TabA/YiaL_sf"/>
</dbReference>
<dbReference type="PANTHER" id="PTHR34986">
    <property type="entry name" value="EVOLVED BETA-GALACTOSIDASE SUBUNIT BETA"/>
    <property type="match status" value="1"/>
</dbReference>
<accession>A0A644SVV6</accession>
<dbReference type="InterPro" id="IPR004375">
    <property type="entry name" value="NanQ/TabA/YiaL"/>
</dbReference>
<dbReference type="SUPFAM" id="SSF51197">
    <property type="entry name" value="Clavaminate synthase-like"/>
    <property type="match status" value="1"/>
</dbReference>
<proteinExistence type="predicted"/>
<dbReference type="Gene3D" id="2.60.120.370">
    <property type="entry name" value="YhcH/YjgK/YiaL"/>
    <property type="match status" value="1"/>
</dbReference>